<dbReference type="InterPro" id="IPR001841">
    <property type="entry name" value="Znf_RING"/>
</dbReference>
<keyword evidence="1" id="KW-0863">Zinc-finger</keyword>
<dbReference type="PANTHER" id="PTHR46592">
    <property type="entry name" value="RING-H2 FINGER PROTEIN ATL67"/>
    <property type="match status" value="1"/>
</dbReference>
<feature type="domain" description="RING-type" evidence="2">
    <location>
        <begin position="75"/>
        <end position="117"/>
    </location>
</feature>
<organism evidence="3 4">
    <name type="scientific">Penstemon smallii</name>
    <dbReference type="NCBI Taxonomy" id="265156"/>
    <lineage>
        <taxon>Eukaryota</taxon>
        <taxon>Viridiplantae</taxon>
        <taxon>Streptophyta</taxon>
        <taxon>Embryophyta</taxon>
        <taxon>Tracheophyta</taxon>
        <taxon>Spermatophyta</taxon>
        <taxon>Magnoliopsida</taxon>
        <taxon>eudicotyledons</taxon>
        <taxon>Gunneridae</taxon>
        <taxon>Pentapetalae</taxon>
        <taxon>asterids</taxon>
        <taxon>lamiids</taxon>
        <taxon>Lamiales</taxon>
        <taxon>Plantaginaceae</taxon>
        <taxon>Cheloneae</taxon>
        <taxon>Penstemon</taxon>
    </lineage>
</organism>
<dbReference type="PROSITE" id="PS50089">
    <property type="entry name" value="ZF_RING_2"/>
    <property type="match status" value="1"/>
</dbReference>
<dbReference type="SUPFAM" id="SSF57850">
    <property type="entry name" value="RING/U-box"/>
    <property type="match status" value="1"/>
</dbReference>
<evidence type="ECO:0000256" key="1">
    <source>
        <dbReference type="PROSITE-ProRule" id="PRU00175"/>
    </source>
</evidence>
<name>A0ABD3S7Q3_9LAMI</name>
<sequence length="136" mass="15542">MFVSYACIRVTTTSEGGEEEREREEERRDFRIWSTNQSGEPIILILGQDKTIVDTYPTFELGQSRRLPKPNNGPCSICLCEYCTNDKLRCIPECNHCFHASCIDEWLKVNVSCPLCRNSPSTTPMSEFVPLAYHSV</sequence>
<comment type="caution">
    <text evidence="3">The sequence shown here is derived from an EMBL/GenBank/DDBJ whole genome shotgun (WGS) entry which is preliminary data.</text>
</comment>
<dbReference type="GO" id="GO:0008270">
    <property type="term" value="F:zinc ion binding"/>
    <property type="evidence" value="ECO:0007669"/>
    <property type="project" value="UniProtKB-KW"/>
</dbReference>
<dbReference type="SMART" id="SM00184">
    <property type="entry name" value="RING"/>
    <property type="match status" value="1"/>
</dbReference>
<dbReference type="InterPro" id="IPR044289">
    <property type="entry name" value="ATL67-70"/>
</dbReference>
<keyword evidence="1" id="KW-0479">Metal-binding</keyword>
<dbReference type="PANTHER" id="PTHR46592:SF14">
    <property type="entry name" value="RING-TYPE DOMAIN-CONTAINING PROTEIN"/>
    <property type="match status" value="1"/>
</dbReference>
<gene>
    <name evidence="3" type="ORF">ACJIZ3_006454</name>
</gene>
<accession>A0ABD3S7Q3</accession>
<evidence type="ECO:0000259" key="2">
    <source>
        <dbReference type="PROSITE" id="PS50089"/>
    </source>
</evidence>
<evidence type="ECO:0000313" key="3">
    <source>
        <dbReference type="EMBL" id="KAL3820549.1"/>
    </source>
</evidence>
<keyword evidence="4" id="KW-1185">Reference proteome</keyword>
<reference evidence="3 4" key="1">
    <citation type="submission" date="2024-12" db="EMBL/GenBank/DDBJ databases">
        <title>The unique morphological basis and parallel evolutionary history of personate flowers in Penstemon.</title>
        <authorList>
            <person name="Depatie T.H."/>
            <person name="Wessinger C.A."/>
        </authorList>
    </citation>
    <scope>NUCLEOTIDE SEQUENCE [LARGE SCALE GENOMIC DNA]</scope>
    <source>
        <strain evidence="3">WTNN_2</strain>
        <tissue evidence="3">Leaf</tissue>
    </source>
</reference>
<dbReference type="EMBL" id="JBJXBP010000007">
    <property type="protein sequence ID" value="KAL3820549.1"/>
    <property type="molecule type" value="Genomic_DNA"/>
</dbReference>
<keyword evidence="1" id="KW-0862">Zinc</keyword>
<dbReference type="Pfam" id="PF13639">
    <property type="entry name" value="zf-RING_2"/>
    <property type="match status" value="1"/>
</dbReference>
<proteinExistence type="predicted"/>
<dbReference type="Proteomes" id="UP001634393">
    <property type="component" value="Unassembled WGS sequence"/>
</dbReference>
<dbReference type="Gene3D" id="3.30.40.10">
    <property type="entry name" value="Zinc/RING finger domain, C3HC4 (zinc finger)"/>
    <property type="match status" value="1"/>
</dbReference>
<evidence type="ECO:0000313" key="4">
    <source>
        <dbReference type="Proteomes" id="UP001634393"/>
    </source>
</evidence>
<dbReference type="InterPro" id="IPR013083">
    <property type="entry name" value="Znf_RING/FYVE/PHD"/>
</dbReference>
<dbReference type="AlphaFoldDB" id="A0ABD3S7Q3"/>
<protein>
    <recommendedName>
        <fullName evidence="2">RING-type domain-containing protein</fullName>
    </recommendedName>
</protein>